<reference evidence="2 3" key="1">
    <citation type="submission" date="2018-12" db="EMBL/GenBank/DDBJ databases">
        <title>Legionella sp,whole genome shotgun sequence.</title>
        <authorList>
            <person name="Wu H."/>
        </authorList>
    </citation>
    <scope>NUCLEOTIDE SEQUENCE [LARGE SCALE GENOMIC DNA]</scope>
    <source>
        <strain evidence="3">km714</strain>
    </source>
</reference>
<comment type="caution">
    <text evidence="2">The sequence shown here is derived from an EMBL/GenBank/DDBJ whole genome shotgun (WGS) entry which is preliminary data.</text>
</comment>
<dbReference type="PROSITE" id="PS50010">
    <property type="entry name" value="DH_2"/>
    <property type="match status" value="1"/>
</dbReference>
<dbReference type="InterPro" id="IPR051092">
    <property type="entry name" value="FYVE_RhoGEF_PH"/>
</dbReference>
<evidence type="ECO:0000259" key="1">
    <source>
        <dbReference type="PROSITE" id="PS50010"/>
    </source>
</evidence>
<dbReference type="EMBL" id="RZGR01000001">
    <property type="protein sequence ID" value="RUQ91554.1"/>
    <property type="molecule type" value="Genomic_DNA"/>
</dbReference>
<evidence type="ECO:0000313" key="2">
    <source>
        <dbReference type="EMBL" id="RUQ91554.1"/>
    </source>
</evidence>
<feature type="domain" description="DH" evidence="1">
    <location>
        <begin position="9"/>
        <end position="190"/>
    </location>
</feature>
<dbReference type="GO" id="GO:0005737">
    <property type="term" value="C:cytoplasm"/>
    <property type="evidence" value="ECO:0007669"/>
    <property type="project" value="TreeGrafter"/>
</dbReference>
<gene>
    <name evidence="2" type="ORF">EKM59_00395</name>
</gene>
<proteinExistence type="predicted"/>
<dbReference type="SUPFAM" id="SSF48065">
    <property type="entry name" value="DBL homology domain (DH-domain)"/>
    <property type="match status" value="1"/>
</dbReference>
<name>A0A3S0WT98_9GAMM</name>
<evidence type="ECO:0000313" key="3">
    <source>
        <dbReference type="Proteomes" id="UP000288012"/>
    </source>
</evidence>
<dbReference type="Gene3D" id="1.20.900.10">
    <property type="entry name" value="Dbl homology (DH) domain"/>
    <property type="match status" value="1"/>
</dbReference>
<dbReference type="InterPro" id="IPR035899">
    <property type="entry name" value="DBL_dom_sf"/>
</dbReference>
<dbReference type="GO" id="GO:0005085">
    <property type="term" value="F:guanyl-nucleotide exchange factor activity"/>
    <property type="evidence" value="ECO:0007669"/>
    <property type="project" value="InterPro"/>
</dbReference>
<protein>
    <recommendedName>
        <fullName evidence="1">DH domain-containing protein</fullName>
    </recommendedName>
</protein>
<dbReference type="InterPro" id="IPR000219">
    <property type="entry name" value="DH_dom"/>
</dbReference>
<dbReference type="RefSeq" id="WP_127057064.1">
    <property type="nucleotide sequence ID" value="NZ_RZGR01000001.1"/>
</dbReference>
<dbReference type="AlphaFoldDB" id="A0A3S0WT98"/>
<dbReference type="SMART" id="SM00325">
    <property type="entry name" value="RhoGEF"/>
    <property type="match status" value="1"/>
</dbReference>
<keyword evidence="3" id="KW-1185">Reference proteome</keyword>
<accession>A0A3S0WT98</accession>
<sequence>MQNNSSDLSKDNVFMEIIATEGTYNKALALIIAALSQEKLTGNHALLLKIKPAAEALKTVSDELLTHLEKTATLDLSKGSCEDANLLRKNRAELLDKFFKAYEAYAPLFKEYTQEMDKNPKEFTDVHHYMRQNNENKQGLLPHLVTPIQRGPRYLLLLKELAKNKEAPNHEYITEFVKSVEVRLAKANESVERKYQFGDYTRAIFSKVWNYRSVEQKPVVTPINEQQAETLPVSSYQFGDYTKGAVKGVASLGRSLFGYFSGGNATTKDNEQEKQTPELKN</sequence>
<dbReference type="PANTHER" id="PTHR12673:SF159">
    <property type="entry name" value="LD03170P"/>
    <property type="match status" value="1"/>
</dbReference>
<dbReference type="Pfam" id="PF00621">
    <property type="entry name" value="RhoGEF"/>
    <property type="match status" value="1"/>
</dbReference>
<dbReference type="Proteomes" id="UP000288012">
    <property type="component" value="Unassembled WGS sequence"/>
</dbReference>
<dbReference type="PANTHER" id="PTHR12673">
    <property type="entry name" value="FACIOGENITAL DYSPLASIA PROTEIN"/>
    <property type="match status" value="1"/>
</dbReference>
<organism evidence="2 3">
    <name type="scientific">Legionella septentrionalis</name>
    <dbReference type="NCBI Taxonomy" id="2498109"/>
    <lineage>
        <taxon>Bacteria</taxon>
        <taxon>Pseudomonadati</taxon>
        <taxon>Pseudomonadota</taxon>
        <taxon>Gammaproteobacteria</taxon>
        <taxon>Legionellales</taxon>
        <taxon>Legionellaceae</taxon>
        <taxon>Legionella</taxon>
    </lineage>
</organism>